<organism evidence="7 8">
    <name type="scientific">Elysia marginata</name>
    <dbReference type="NCBI Taxonomy" id="1093978"/>
    <lineage>
        <taxon>Eukaryota</taxon>
        <taxon>Metazoa</taxon>
        <taxon>Spiralia</taxon>
        <taxon>Lophotrochozoa</taxon>
        <taxon>Mollusca</taxon>
        <taxon>Gastropoda</taxon>
        <taxon>Heterobranchia</taxon>
        <taxon>Euthyneura</taxon>
        <taxon>Panpulmonata</taxon>
        <taxon>Sacoglossa</taxon>
        <taxon>Placobranchoidea</taxon>
        <taxon>Plakobranchidae</taxon>
        <taxon>Elysia</taxon>
    </lineage>
</organism>
<accession>A0AAV4EVI7</accession>
<dbReference type="PRINTS" id="PR00237">
    <property type="entry name" value="GPCRRHODOPSN"/>
</dbReference>
<feature type="transmembrane region" description="Helical" evidence="5">
    <location>
        <begin position="89"/>
        <end position="110"/>
    </location>
</feature>
<evidence type="ECO:0000256" key="2">
    <source>
        <dbReference type="ARBA" id="ARBA00022692"/>
    </source>
</evidence>
<dbReference type="SUPFAM" id="SSF81321">
    <property type="entry name" value="Family A G protein-coupled receptor-like"/>
    <property type="match status" value="1"/>
</dbReference>
<evidence type="ECO:0000259" key="6">
    <source>
        <dbReference type="PROSITE" id="PS50262"/>
    </source>
</evidence>
<feature type="domain" description="G-protein coupled receptors family 1 profile" evidence="6">
    <location>
        <begin position="98"/>
        <end position="353"/>
    </location>
</feature>
<name>A0AAV4EVI7_9GAST</name>
<keyword evidence="3 5" id="KW-1133">Transmembrane helix</keyword>
<dbReference type="InterPro" id="IPR000276">
    <property type="entry name" value="GPCR_Rhodpsn"/>
</dbReference>
<keyword evidence="8" id="KW-1185">Reference proteome</keyword>
<dbReference type="InterPro" id="IPR017452">
    <property type="entry name" value="GPCR_Rhodpsn_7TM"/>
</dbReference>
<keyword evidence="7" id="KW-0675">Receptor</keyword>
<dbReference type="InterPro" id="IPR052954">
    <property type="entry name" value="GPCR-Ligand_Int"/>
</dbReference>
<feature type="transmembrane region" description="Helical" evidence="5">
    <location>
        <begin position="196"/>
        <end position="215"/>
    </location>
</feature>
<evidence type="ECO:0000313" key="8">
    <source>
        <dbReference type="Proteomes" id="UP000762676"/>
    </source>
</evidence>
<evidence type="ECO:0000313" key="7">
    <source>
        <dbReference type="EMBL" id="GFR65009.1"/>
    </source>
</evidence>
<dbReference type="EMBL" id="BMAT01000362">
    <property type="protein sequence ID" value="GFR65009.1"/>
    <property type="molecule type" value="Genomic_DNA"/>
</dbReference>
<gene>
    <name evidence="7" type="ORF">ElyMa_000194200</name>
</gene>
<dbReference type="PANTHER" id="PTHR46641">
    <property type="entry name" value="FMRFAMIDE RECEPTOR-RELATED"/>
    <property type="match status" value="1"/>
</dbReference>
<keyword evidence="4 5" id="KW-0472">Membrane</keyword>
<evidence type="ECO:0000256" key="3">
    <source>
        <dbReference type="ARBA" id="ARBA00022989"/>
    </source>
</evidence>
<dbReference type="GO" id="GO:0016020">
    <property type="term" value="C:membrane"/>
    <property type="evidence" value="ECO:0007669"/>
    <property type="project" value="UniProtKB-SubCell"/>
</dbReference>
<comment type="caution">
    <text evidence="7">The sequence shown here is derived from an EMBL/GenBank/DDBJ whole genome shotgun (WGS) entry which is preliminary data.</text>
</comment>
<dbReference type="GO" id="GO:0004930">
    <property type="term" value="F:G protein-coupled receptor activity"/>
    <property type="evidence" value="ECO:0007669"/>
    <property type="project" value="InterPro"/>
</dbReference>
<feature type="transmembrane region" description="Helical" evidence="5">
    <location>
        <begin position="334"/>
        <end position="354"/>
    </location>
</feature>
<comment type="subcellular location">
    <subcellularLocation>
        <location evidence="1">Membrane</location>
    </subcellularLocation>
</comment>
<sequence>MELLTPNSTASTANTGDIHFPLDAERLLKSANSNCSTNCTHSIQENIYGVNTFCSRGYFADVDSCPTPSRQELRNIRGLCSAVVVQNNIILYVALALGVPGSVFTLITVSSLKYSPAMVYLGSLAASDLLALFVSSLAYHRTVAKAYLTDREVLTMYIARIFQALSHWILALICLERFITVRFPMHKSRFYRRRTVFLSLLIALILSIIPFPVTYVSRFHYYNTIGTLESAQTYLYQAAYLFVPGLSILILTVLTGLQLKAMKKRRRSMISANSASPSHSAAMETKLIQIMWLTVACFFVLACPFGCMQCFDRIRLRTLKLIFCPIRGMIYDSVLYTFYAVSLLNHAVNFYIYCACGKGFRKQFIHIVSCRKIGAKNVSRSG</sequence>
<keyword evidence="2 5" id="KW-0812">Transmembrane</keyword>
<evidence type="ECO:0000256" key="1">
    <source>
        <dbReference type="ARBA" id="ARBA00004370"/>
    </source>
</evidence>
<dbReference type="AlphaFoldDB" id="A0AAV4EVI7"/>
<dbReference type="Gene3D" id="1.20.1070.10">
    <property type="entry name" value="Rhodopsin 7-helix transmembrane proteins"/>
    <property type="match status" value="1"/>
</dbReference>
<feature type="transmembrane region" description="Helical" evidence="5">
    <location>
        <begin position="235"/>
        <end position="259"/>
    </location>
</feature>
<feature type="transmembrane region" description="Helical" evidence="5">
    <location>
        <begin position="117"/>
        <end position="137"/>
    </location>
</feature>
<evidence type="ECO:0000256" key="5">
    <source>
        <dbReference type="SAM" id="Phobius"/>
    </source>
</evidence>
<evidence type="ECO:0000256" key="4">
    <source>
        <dbReference type="ARBA" id="ARBA00023136"/>
    </source>
</evidence>
<dbReference type="PANTHER" id="PTHR46641:SF25">
    <property type="entry name" value="CNMAMIDE RECEPTOR-RELATED"/>
    <property type="match status" value="1"/>
</dbReference>
<dbReference type="Pfam" id="PF00001">
    <property type="entry name" value="7tm_1"/>
    <property type="match status" value="1"/>
</dbReference>
<reference evidence="7 8" key="1">
    <citation type="journal article" date="2021" name="Elife">
        <title>Chloroplast acquisition without the gene transfer in kleptoplastic sea slugs, Plakobranchus ocellatus.</title>
        <authorList>
            <person name="Maeda T."/>
            <person name="Takahashi S."/>
            <person name="Yoshida T."/>
            <person name="Shimamura S."/>
            <person name="Takaki Y."/>
            <person name="Nagai Y."/>
            <person name="Toyoda A."/>
            <person name="Suzuki Y."/>
            <person name="Arimoto A."/>
            <person name="Ishii H."/>
            <person name="Satoh N."/>
            <person name="Nishiyama T."/>
            <person name="Hasebe M."/>
            <person name="Maruyama T."/>
            <person name="Minagawa J."/>
            <person name="Obokata J."/>
            <person name="Shigenobu S."/>
        </authorList>
    </citation>
    <scope>NUCLEOTIDE SEQUENCE [LARGE SCALE GENOMIC DNA]</scope>
</reference>
<feature type="transmembrane region" description="Helical" evidence="5">
    <location>
        <begin position="290"/>
        <end position="314"/>
    </location>
</feature>
<dbReference type="Proteomes" id="UP000762676">
    <property type="component" value="Unassembled WGS sequence"/>
</dbReference>
<protein>
    <submittedName>
        <fullName evidence="7">G-protein coupled receptor</fullName>
    </submittedName>
</protein>
<feature type="transmembrane region" description="Helical" evidence="5">
    <location>
        <begin position="157"/>
        <end position="175"/>
    </location>
</feature>
<dbReference type="PROSITE" id="PS50262">
    <property type="entry name" value="G_PROTEIN_RECEP_F1_2"/>
    <property type="match status" value="1"/>
</dbReference>
<proteinExistence type="predicted"/>